<accession>A0AAE0ZNN9</accession>
<proteinExistence type="predicted"/>
<keyword evidence="2" id="KW-1185">Reference proteome</keyword>
<dbReference type="EMBL" id="JAWDGP010003656">
    <property type="protein sequence ID" value="KAK3772151.1"/>
    <property type="molecule type" value="Genomic_DNA"/>
</dbReference>
<dbReference type="Proteomes" id="UP001283361">
    <property type="component" value="Unassembled WGS sequence"/>
</dbReference>
<sequence>MVSLRGTYRRVSWSLGGRPGQFSNGQSVTISVSLKGDLQESVLVSGRSFRGRSGPFTNAQSDGVETLQENVLLSGRSFRSVH</sequence>
<evidence type="ECO:0000313" key="1">
    <source>
        <dbReference type="EMBL" id="KAK3772151.1"/>
    </source>
</evidence>
<name>A0AAE0ZNN9_9GAST</name>
<organism evidence="1 2">
    <name type="scientific">Elysia crispata</name>
    <name type="common">lettuce slug</name>
    <dbReference type="NCBI Taxonomy" id="231223"/>
    <lineage>
        <taxon>Eukaryota</taxon>
        <taxon>Metazoa</taxon>
        <taxon>Spiralia</taxon>
        <taxon>Lophotrochozoa</taxon>
        <taxon>Mollusca</taxon>
        <taxon>Gastropoda</taxon>
        <taxon>Heterobranchia</taxon>
        <taxon>Euthyneura</taxon>
        <taxon>Panpulmonata</taxon>
        <taxon>Sacoglossa</taxon>
        <taxon>Placobranchoidea</taxon>
        <taxon>Plakobranchidae</taxon>
        <taxon>Elysia</taxon>
    </lineage>
</organism>
<evidence type="ECO:0000313" key="2">
    <source>
        <dbReference type="Proteomes" id="UP001283361"/>
    </source>
</evidence>
<gene>
    <name evidence="1" type="ORF">RRG08_013697</name>
</gene>
<comment type="caution">
    <text evidence="1">The sequence shown here is derived from an EMBL/GenBank/DDBJ whole genome shotgun (WGS) entry which is preliminary data.</text>
</comment>
<reference evidence="1" key="1">
    <citation type="journal article" date="2023" name="G3 (Bethesda)">
        <title>A reference genome for the long-term kleptoplast-retaining sea slug Elysia crispata morphotype clarki.</title>
        <authorList>
            <person name="Eastman K.E."/>
            <person name="Pendleton A.L."/>
            <person name="Shaikh M.A."/>
            <person name="Suttiyut T."/>
            <person name="Ogas R."/>
            <person name="Tomko P."/>
            <person name="Gavelis G."/>
            <person name="Widhalm J.R."/>
            <person name="Wisecaver J.H."/>
        </authorList>
    </citation>
    <scope>NUCLEOTIDE SEQUENCE</scope>
    <source>
        <strain evidence="1">ECLA1</strain>
    </source>
</reference>
<protein>
    <submittedName>
        <fullName evidence="1">Uncharacterized protein</fullName>
    </submittedName>
</protein>
<dbReference type="AlphaFoldDB" id="A0AAE0ZNN9"/>